<reference evidence="2 3" key="1">
    <citation type="journal article" date="2021" name="Elife">
        <title>Chloroplast acquisition without the gene transfer in kleptoplastic sea slugs, Plakobranchus ocellatus.</title>
        <authorList>
            <person name="Maeda T."/>
            <person name="Takahashi S."/>
            <person name="Yoshida T."/>
            <person name="Shimamura S."/>
            <person name="Takaki Y."/>
            <person name="Nagai Y."/>
            <person name="Toyoda A."/>
            <person name="Suzuki Y."/>
            <person name="Arimoto A."/>
            <person name="Ishii H."/>
            <person name="Satoh N."/>
            <person name="Nishiyama T."/>
            <person name="Hasebe M."/>
            <person name="Maruyama T."/>
            <person name="Minagawa J."/>
            <person name="Obokata J."/>
            <person name="Shigenobu S."/>
        </authorList>
    </citation>
    <scope>NUCLEOTIDE SEQUENCE [LARGE SCALE GENOMIC DNA]</scope>
</reference>
<evidence type="ECO:0000313" key="3">
    <source>
        <dbReference type="Proteomes" id="UP000762676"/>
    </source>
</evidence>
<feature type="region of interest" description="Disordered" evidence="1">
    <location>
        <begin position="1"/>
        <end position="46"/>
    </location>
</feature>
<name>A0AAV4GTU8_9GAST</name>
<keyword evidence="3" id="KW-1185">Reference proteome</keyword>
<feature type="compositionally biased region" description="Basic and acidic residues" evidence="1">
    <location>
        <begin position="32"/>
        <end position="46"/>
    </location>
</feature>
<gene>
    <name evidence="2" type="ORF">ElyMa_006084800</name>
</gene>
<dbReference type="Proteomes" id="UP000762676">
    <property type="component" value="Unassembled WGS sequence"/>
</dbReference>
<protein>
    <submittedName>
        <fullName evidence="2">Uncharacterized protein</fullName>
    </submittedName>
</protein>
<dbReference type="EMBL" id="BMAT01012197">
    <property type="protein sequence ID" value="GFR87770.1"/>
    <property type="molecule type" value="Genomic_DNA"/>
</dbReference>
<organism evidence="2 3">
    <name type="scientific">Elysia marginata</name>
    <dbReference type="NCBI Taxonomy" id="1093978"/>
    <lineage>
        <taxon>Eukaryota</taxon>
        <taxon>Metazoa</taxon>
        <taxon>Spiralia</taxon>
        <taxon>Lophotrochozoa</taxon>
        <taxon>Mollusca</taxon>
        <taxon>Gastropoda</taxon>
        <taxon>Heterobranchia</taxon>
        <taxon>Euthyneura</taxon>
        <taxon>Panpulmonata</taxon>
        <taxon>Sacoglossa</taxon>
        <taxon>Placobranchoidea</taxon>
        <taxon>Plakobranchidae</taxon>
        <taxon>Elysia</taxon>
    </lineage>
</organism>
<dbReference type="AlphaFoldDB" id="A0AAV4GTU8"/>
<evidence type="ECO:0000256" key="1">
    <source>
        <dbReference type="SAM" id="MobiDB-lite"/>
    </source>
</evidence>
<sequence length="83" mass="9360">MHIRKHLLKNAKESKRTNEELDEHDGVNGIEAVHDDAPESDGEKHNVVHKVKRLPEVVPMPGKRLSPGLHCVFQLQRAAQESP</sequence>
<proteinExistence type="predicted"/>
<feature type="compositionally biased region" description="Basic and acidic residues" evidence="1">
    <location>
        <begin position="10"/>
        <end position="19"/>
    </location>
</feature>
<evidence type="ECO:0000313" key="2">
    <source>
        <dbReference type="EMBL" id="GFR87770.1"/>
    </source>
</evidence>
<accession>A0AAV4GTU8</accession>
<comment type="caution">
    <text evidence="2">The sequence shown here is derived from an EMBL/GenBank/DDBJ whole genome shotgun (WGS) entry which is preliminary data.</text>
</comment>